<evidence type="ECO:0000313" key="2">
    <source>
        <dbReference type="WBParaSite" id="nRc.2.0.1.t01199-RA"/>
    </source>
</evidence>
<dbReference type="WBParaSite" id="nRc.2.0.1.t01199-RA">
    <property type="protein sequence ID" value="nRc.2.0.1.t01199-RA"/>
    <property type="gene ID" value="nRc.2.0.1.g01199"/>
</dbReference>
<organism evidence="1 2">
    <name type="scientific">Romanomermis culicivorax</name>
    <name type="common">Nematode worm</name>
    <dbReference type="NCBI Taxonomy" id="13658"/>
    <lineage>
        <taxon>Eukaryota</taxon>
        <taxon>Metazoa</taxon>
        <taxon>Ecdysozoa</taxon>
        <taxon>Nematoda</taxon>
        <taxon>Enoplea</taxon>
        <taxon>Dorylaimia</taxon>
        <taxon>Mermithida</taxon>
        <taxon>Mermithoidea</taxon>
        <taxon>Mermithidae</taxon>
        <taxon>Romanomermis</taxon>
    </lineage>
</organism>
<dbReference type="AlphaFoldDB" id="A0A915HID6"/>
<reference evidence="2" key="1">
    <citation type="submission" date="2022-11" db="UniProtKB">
        <authorList>
            <consortium name="WormBaseParasite"/>
        </authorList>
    </citation>
    <scope>IDENTIFICATION</scope>
</reference>
<protein>
    <submittedName>
        <fullName evidence="2">Uncharacterized protein</fullName>
    </submittedName>
</protein>
<dbReference type="Proteomes" id="UP000887565">
    <property type="component" value="Unplaced"/>
</dbReference>
<keyword evidence="1" id="KW-1185">Reference proteome</keyword>
<proteinExistence type="predicted"/>
<sequence length="189" mass="21194">MQMRIAIKLKVNVVKNRNLILSDRGFLGQMRTTRCAASMDGGGDVVLDAQGRGQKEVGNNHVDTWVDEHLTGLLEEIFTCCWPLTDERTFFHGLLDVKSHLDVCCKSSAGARQDRENCMNKSRLPGQNENLETYTIGLELLQGRIMVGIGSGFHSGYVALIFQFGHSFLRLLFKNLLLVYQAISNFKIT</sequence>
<evidence type="ECO:0000313" key="1">
    <source>
        <dbReference type="Proteomes" id="UP000887565"/>
    </source>
</evidence>
<name>A0A915HID6_ROMCU</name>
<accession>A0A915HID6</accession>